<evidence type="ECO:0000313" key="2">
    <source>
        <dbReference type="Proteomes" id="UP000324797"/>
    </source>
</evidence>
<protein>
    <recommendedName>
        <fullName evidence="3">Coat protein</fullName>
    </recommendedName>
</protein>
<dbReference type="Pfam" id="PF20036">
    <property type="entry name" value="Gp13-like"/>
    <property type="match status" value="1"/>
</dbReference>
<reference evidence="1 2" key="1">
    <citation type="submission" date="2019-08" db="EMBL/GenBank/DDBJ databases">
        <title>Bradyrhizobium hipponensis sp. nov., a rhizobium isolated from a Lupinus angustifolius root nodule in Tunisia.</title>
        <authorList>
            <person name="Off K."/>
            <person name="Rejili M."/>
            <person name="Mars M."/>
            <person name="Brachmann A."/>
            <person name="Marin M."/>
        </authorList>
    </citation>
    <scope>NUCLEOTIDE SEQUENCE [LARGE SCALE GENOMIC DNA]</scope>
    <source>
        <strain evidence="2">aSej3</strain>
    </source>
</reference>
<dbReference type="AlphaFoldDB" id="A0A5S4YN13"/>
<dbReference type="InterPro" id="IPR045404">
    <property type="entry name" value="Gp13-like"/>
</dbReference>
<dbReference type="Proteomes" id="UP000324797">
    <property type="component" value="Unassembled WGS sequence"/>
</dbReference>
<evidence type="ECO:0008006" key="3">
    <source>
        <dbReference type="Google" id="ProtNLM"/>
    </source>
</evidence>
<name>A0A5S4YN13_9BRAD</name>
<evidence type="ECO:0000313" key="1">
    <source>
        <dbReference type="EMBL" id="TYO65518.1"/>
    </source>
</evidence>
<dbReference type="SUPFAM" id="SSF56563">
    <property type="entry name" value="Major capsid protein gp5"/>
    <property type="match status" value="1"/>
</dbReference>
<accession>A0A5S4YN13</accession>
<dbReference type="EMBL" id="VSTH01000051">
    <property type="protein sequence ID" value="TYO65518.1"/>
    <property type="molecule type" value="Genomic_DNA"/>
</dbReference>
<sequence>MTATALADMIVPTKFNKYVQVLSTQKSELFQSGIITDLTSVIDSEIEGKTVNMPFFNDLDASDAEQVLDDSTDLTVSKMTTGQDVAVKLLRGKAFGATDLAADLSGADPIDAIANRFADWWNKRMQTALLATLAGAMGSADMAANVNDISALTGGAENFDADSFIDAAFLLGDEQGGLNAVAVHSLTLKAMVKADLIDFVPDSQGKLTIPTYLGKTVIVDDSMPVTGAGANRVFTTYIFGPGAIGYGEKSPKTPVEVERQALKGMGQEYIVNRRQWVMHPRGIKWLGTNQAGVTPANSELADVANWKRVYDPKIVRIVAFKHKLAA</sequence>
<dbReference type="RefSeq" id="WP_148740452.1">
    <property type="nucleotide sequence ID" value="NZ_VSTH01000051.1"/>
</dbReference>
<keyword evidence="2" id="KW-1185">Reference proteome</keyword>
<comment type="caution">
    <text evidence="1">The sequence shown here is derived from an EMBL/GenBank/DDBJ whole genome shotgun (WGS) entry which is preliminary data.</text>
</comment>
<gene>
    <name evidence="1" type="ORF">FXV83_16435</name>
</gene>
<organism evidence="1 2">
    <name type="scientific">Bradyrhizobium hipponense</name>
    <dbReference type="NCBI Taxonomy" id="2605638"/>
    <lineage>
        <taxon>Bacteria</taxon>
        <taxon>Pseudomonadati</taxon>
        <taxon>Pseudomonadota</taxon>
        <taxon>Alphaproteobacteria</taxon>
        <taxon>Hyphomicrobiales</taxon>
        <taxon>Nitrobacteraceae</taxon>
        <taxon>Bradyrhizobium</taxon>
    </lineage>
</organism>
<proteinExistence type="predicted"/>